<name>A0A9R0DSE2_SPOFR</name>
<reference evidence="4" key="1">
    <citation type="submission" date="2025-08" db="UniProtKB">
        <authorList>
            <consortium name="RefSeq"/>
        </authorList>
    </citation>
    <scope>IDENTIFICATION</scope>
    <source>
        <tissue evidence="4">Whole larval tissue</tissue>
    </source>
</reference>
<evidence type="ECO:0000313" key="3">
    <source>
        <dbReference type="Proteomes" id="UP000829999"/>
    </source>
</evidence>
<dbReference type="GO" id="GO:0003677">
    <property type="term" value="F:DNA binding"/>
    <property type="evidence" value="ECO:0007669"/>
    <property type="project" value="InterPro"/>
</dbReference>
<gene>
    <name evidence="4" type="primary">LOC126911147</name>
</gene>
<dbReference type="PANTHER" id="PTHR12243">
    <property type="entry name" value="MADF DOMAIN TRANSCRIPTION FACTOR"/>
    <property type="match status" value="1"/>
</dbReference>
<evidence type="ECO:0000259" key="2">
    <source>
        <dbReference type="PROSITE" id="PS51029"/>
    </source>
</evidence>
<dbReference type="InterPro" id="IPR004210">
    <property type="entry name" value="BESS_motif"/>
</dbReference>
<dbReference type="InterPro" id="IPR006578">
    <property type="entry name" value="MADF-dom"/>
</dbReference>
<dbReference type="Proteomes" id="UP000829999">
    <property type="component" value="Chromosome 10"/>
</dbReference>
<feature type="compositionally biased region" description="Polar residues" evidence="1">
    <location>
        <begin position="140"/>
        <end position="170"/>
    </location>
</feature>
<evidence type="ECO:0000313" key="4">
    <source>
        <dbReference type="RefSeq" id="XP_050552393.1"/>
    </source>
</evidence>
<feature type="region of interest" description="Disordered" evidence="1">
    <location>
        <begin position="140"/>
        <end position="185"/>
    </location>
</feature>
<protein>
    <submittedName>
        <fullName evidence="4">Uncharacterized protein LOC126911147</fullName>
    </submittedName>
</protein>
<dbReference type="InterPro" id="IPR039353">
    <property type="entry name" value="TF_Adf1"/>
</dbReference>
<dbReference type="Pfam" id="PF10545">
    <property type="entry name" value="MADF_DNA_bdg"/>
    <property type="match status" value="1"/>
</dbReference>
<dbReference type="PROSITE" id="PS51029">
    <property type="entry name" value="MADF"/>
    <property type="match status" value="1"/>
</dbReference>
<feature type="domain" description="MADF" evidence="2">
    <location>
        <begin position="9"/>
        <end position="108"/>
    </location>
</feature>
<dbReference type="AlphaFoldDB" id="A0A9R0DSE2"/>
<evidence type="ECO:0000256" key="1">
    <source>
        <dbReference type="SAM" id="MobiDB-lite"/>
    </source>
</evidence>
<dbReference type="SMART" id="SM00595">
    <property type="entry name" value="MADF"/>
    <property type="match status" value="1"/>
</dbReference>
<organism evidence="3 4">
    <name type="scientific">Spodoptera frugiperda</name>
    <name type="common">Fall armyworm</name>
    <dbReference type="NCBI Taxonomy" id="7108"/>
    <lineage>
        <taxon>Eukaryota</taxon>
        <taxon>Metazoa</taxon>
        <taxon>Ecdysozoa</taxon>
        <taxon>Arthropoda</taxon>
        <taxon>Hexapoda</taxon>
        <taxon>Insecta</taxon>
        <taxon>Pterygota</taxon>
        <taxon>Neoptera</taxon>
        <taxon>Endopterygota</taxon>
        <taxon>Lepidoptera</taxon>
        <taxon>Glossata</taxon>
        <taxon>Ditrysia</taxon>
        <taxon>Noctuoidea</taxon>
        <taxon>Noctuidae</taxon>
        <taxon>Amphipyrinae</taxon>
        <taxon>Spodoptera</taxon>
    </lineage>
</organism>
<proteinExistence type="predicted"/>
<dbReference type="GeneID" id="126911147"/>
<dbReference type="Pfam" id="PF02944">
    <property type="entry name" value="BESS"/>
    <property type="match status" value="1"/>
</dbReference>
<keyword evidence="3" id="KW-1185">Reference proteome</keyword>
<sequence length="430" mass="46589">MSRFIDTGLLVDAVQCKPCLWDVSNCNYKNKDAVARAWEDICDEMFEGLSQEEKPKIVKDIKLRWRTARDGYIKFKTSQKSTPSGSGAKPKKKFILAAKMVFLDKVIQNQADESLSSPPSTESTSQNLATQEIFNQETFQTSSSSSQAPITQTVTQTPASVSQNSSAPWLSQNKRKRQQPQQNSDFDSQMLALLNKSVSDIDSDDLCFFQSLGPIIKKFTTYQKLLFRSEVLNSAMSIQLMSNSSASPLSVSTNDSTQIQPGYQSTAATYTVQPSASPLSVSTNDSTQIQPGYQSTAATYTVQPSASPLSVSTNDSTQIQPGYQSTAATYTVQPSASPLSVSTNDSTQIQPGYQSTAATYTVQPSASPLSVSTNDSTQIQPGYQSTAATYTVQPSASPLSVSTNDSTQIQPGYQSTAATYYSGDDLIHDK</sequence>
<dbReference type="PANTHER" id="PTHR12243:SF67">
    <property type="entry name" value="COREPRESSOR OF PANGOLIN, ISOFORM A-RELATED"/>
    <property type="match status" value="1"/>
</dbReference>
<dbReference type="OrthoDB" id="7470341at2759"/>
<accession>A0A9R0DSE2</accession>
<dbReference type="RefSeq" id="XP_050552393.1">
    <property type="nucleotide sequence ID" value="XM_050696436.1"/>
</dbReference>